<comment type="subcellular location">
    <subcellularLocation>
        <location evidence="1 6">Nucleus</location>
    </subcellularLocation>
</comment>
<dbReference type="Gene3D" id="6.10.280.160">
    <property type="entry name" value="Mediator of RNA polymerase II transcription subunit 22"/>
    <property type="match status" value="1"/>
</dbReference>
<evidence type="ECO:0000313" key="7">
    <source>
        <dbReference type="EMBL" id="QLG73793.1"/>
    </source>
</evidence>
<evidence type="ECO:0000256" key="4">
    <source>
        <dbReference type="ARBA" id="ARBA00023163"/>
    </source>
</evidence>
<dbReference type="PIRSF" id="PIRSF007936">
    <property type="entry name" value="SRB6"/>
    <property type="match status" value="1"/>
</dbReference>
<comment type="subunit">
    <text evidence="6">Component of the Mediator complex.</text>
</comment>
<keyword evidence="4 6" id="KW-0804">Transcription</keyword>
<dbReference type="InterPro" id="IPR009332">
    <property type="entry name" value="Med22"/>
</dbReference>
<evidence type="ECO:0000256" key="6">
    <source>
        <dbReference type="PIRNR" id="PIRNR007936"/>
    </source>
</evidence>
<comment type="function">
    <text evidence="6">Component of the Mediator complex, a coactivator involved in the regulated transcription of nearly all RNA polymerase II-dependent genes. Mediator functions as a bridge to convey information from gene-specific regulatory proteins to the basal RNA polymerase II transcription machinery.</text>
</comment>
<gene>
    <name evidence="7" type="ORF">HG535_0F03040</name>
</gene>
<dbReference type="InterPro" id="IPR016530">
    <property type="entry name" value="Med22_Saccharomyce"/>
</dbReference>
<keyword evidence="3 6" id="KW-0805">Transcription regulation</keyword>
<dbReference type="KEGG" id="zmk:HG535_0F03040"/>
<evidence type="ECO:0000256" key="2">
    <source>
        <dbReference type="ARBA" id="ARBA00005942"/>
    </source>
</evidence>
<keyword evidence="5" id="KW-0539">Nucleus</keyword>
<comment type="similarity">
    <text evidence="2 6">Belongs to the Mediator complex subunit 22 family.</text>
</comment>
<dbReference type="GO" id="GO:0016592">
    <property type="term" value="C:mediator complex"/>
    <property type="evidence" value="ECO:0007669"/>
    <property type="project" value="InterPro"/>
</dbReference>
<proteinExistence type="inferred from homology"/>
<evidence type="ECO:0000313" key="8">
    <source>
        <dbReference type="Proteomes" id="UP000509704"/>
    </source>
</evidence>
<dbReference type="Proteomes" id="UP000509704">
    <property type="component" value="Chromosome 6"/>
</dbReference>
<evidence type="ECO:0000256" key="1">
    <source>
        <dbReference type="ARBA" id="ARBA00004123"/>
    </source>
</evidence>
<keyword evidence="8" id="KW-1185">Reference proteome</keyword>
<dbReference type="GeneID" id="59237552"/>
<organism evidence="7 8">
    <name type="scientific">Zygotorulaspora mrakii</name>
    <name type="common">Zygosaccharomyces mrakii</name>
    <dbReference type="NCBI Taxonomy" id="42260"/>
    <lineage>
        <taxon>Eukaryota</taxon>
        <taxon>Fungi</taxon>
        <taxon>Dikarya</taxon>
        <taxon>Ascomycota</taxon>
        <taxon>Saccharomycotina</taxon>
        <taxon>Saccharomycetes</taxon>
        <taxon>Saccharomycetales</taxon>
        <taxon>Saccharomycetaceae</taxon>
        <taxon>Zygotorulaspora</taxon>
    </lineage>
</organism>
<name>A0A7H9B5P6_ZYGMR</name>
<dbReference type="GO" id="GO:0006357">
    <property type="term" value="P:regulation of transcription by RNA polymerase II"/>
    <property type="evidence" value="ECO:0007669"/>
    <property type="project" value="InterPro"/>
</dbReference>
<evidence type="ECO:0000256" key="3">
    <source>
        <dbReference type="ARBA" id="ARBA00023015"/>
    </source>
</evidence>
<dbReference type="Pfam" id="PF06179">
    <property type="entry name" value="Med22"/>
    <property type="match status" value="1"/>
</dbReference>
<dbReference type="AlphaFoldDB" id="A0A7H9B5P6"/>
<protein>
    <recommendedName>
        <fullName evidence="6">Mediator of RNA polymerase II transcription subunit 22</fullName>
    </recommendedName>
    <alternativeName>
        <fullName evidence="6">Mediator complex subunit 22</fullName>
    </alternativeName>
</protein>
<dbReference type="EMBL" id="CP058609">
    <property type="protein sequence ID" value="QLG73793.1"/>
    <property type="molecule type" value="Genomic_DNA"/>
</dbReference>
<keyword evidence="6" id="KW-0010">Activator</keyword>
<dbReference type="OrthoDB" id="203279at2759"/>
<dbReference type="RefSeq" id="XP_037145519.1">
    <property type="nucleotide sequence ID" value="XM_037289624.1"/>
</dbReference>
<evidence type="ECO:0000256" key="5">
    <source>
        <dbReference type="ARBA" id="ARBA00023242"/>
    </source>
</evidence>
<reference evidence="7 8" key="1">
    <citation type="submission" date="2020-07" db="EMBL/GenBank/DDBJ databases">
        <title>The yeast mating-type switching endonuclease HO is a domesticated member of an unorthodox homing genetic element family.</title>
        <authorList>
            <person name="Coughlan A.Y."/>
            <person name="Lombardi L."/>
            <person name="Braun-Galleani S."/>
            <person name="Martos A.R."/>
            <person name="Galeote V."/>
            <person name="Bigey F."/>
            <person name="Dequin S."/>
            <person name="Byrne K.P."/>
            <person name="Wolfe K.H."/>
        </authorList>
    </citation>
    <scope>NUCLEOTIDE SEQUENCE [LARGE SCALE GENOMIC DNA]</scope>
    <source>
        <strain evidence="7 8">NRRL Y-6702</strain>
    </source>
</reference>
<accession>A0A7H9B5P6</accession>
<dbReference type="GO" id="GO:0003712">
    <property type="term" value="F:transcription coregulator activity"/>
    <property type="evidence" value="ECO:0007669"/>
    <property type="project" value="InterPro"/>
</dbReference>
<sequence length="115" mass="12950">MSNQALFEKLDQTSELLSAKLIELIKLSAIEQQNNDPADTPASELSIATNGVTLVNNQTMQLIKGVKDLLVLTRSIREKWLLNQIPEDQMNQESEVDTEHLRELLDKCMSEIVGE</sequence>